<accession>A0A2Z3LGW7</accession>
<dbReference type="NCBIfam" id="TIGR01145">
    <property type="entry name" value="ATP_synt_delta"/>
    <property type="match status" value="1"/>
</dbReference>
<comment type="similarity">
    <text evidence="7">Belongs to the ATPase delta chain family.</text>
</comment>
<dbReference type="PANTHER" id="PTHR11910">
    <property type="entry name" value="ATP SYNTHASE DELTA CHAIN"/>
    <property type="match status" value="1"/>
</dbReference>
<dbReference type="InterPro" id="IPR000711">
    <property type="entry name" value="ATPase_OSCP/dsu"/>
</dbReference>
<proteinExistence type="inferred from homology"/>
<keyword evidence="2 7" id="KW-0813">Transport</keyword>
<comment type="subcellular location">
    <subcellularLocation>
        <location evidence="7">Cell membrane</location>
        <topology evidence="7">Peripheral membrane protein</topology>
    </subcellularLocation>
    <subcellularLocation>
        <location evidence="1">Membrane</location>
    </subcellularLocation>
</comment>
<keyword evidence="5 7" id="KW-0472">Membrane</keyword>
<evidence type="ECO:0000256" key="3">
    <source>
        <dbReference type="ARBA" id="ARBA00022781"/>
    </source>
</evidence>
<evidence type="ECO:0000256" key="2">
    <source>
        <dbReference type="ARBA" id="ARBA00022448"/>
    </source>
</evidence>
<keyword evidence="4 7" id="KW-0406">Ion transport</keyword>
<reference evidence="8 9" key="1">
    <citation type="submission" date="2018-05" db="EMBL/GenBank/DDBJ databases">
        <title>Candidatus Cardinium hertigii Genome Assembly.</title>
        <authorList>
            <person name="Showmaker K.C."/>
            <person name="Walden K.O."/>
            <person name="Fields C.J."/>
            <person name="Lambert K.N."/>
            <person name="Hudson M.E."/>
        </authorList>
    </citation>
    <scope>NUCLEOTIDE SEQUENCE [LARGE SCALE GENOMIC DNA]</scope>
    <source>
        <strain evidence="9">cHgTN10</strain>
    </source>
</reference>
<protein>
    <recommendedName>
        <fullName evidence="7">ATP synthase subunit delta</fullName>
    </recommendedName>
    <alternativeName>
        <fullName evidence="7">ATP synthase F(1) sector subunit delta</fullName>
    </alternativeName>
    <alternativeName>
        <fullName evidence="7">F-type ATPase subunit delta</fullName>
        <shortName evidence="7">F-ATPase subunit delta</shortName>
    </alternativeName>
</protein>
<keyword evidence="6 7" id="KW-0066">ATP synthesis</keyword>
<keyword evidence="7" id="KW-1003">Cell membrane</keyword>
<dbReference type="AlphaFoldDB" id="A0A2Z3LGW7"/>
<keyword evidence="7" id="KW-0139">CF(1)</keyword>
<keyword evidence="9" id="KW-1185">Reference proteome</keyword>
<dbReference type="Gene3D" id="1.10.520.20">
    <property type="entry name" value="N-terminal domain of the delta subunit of the F1F0-ATP synthase"/>
    <property type="match status" value="1"/>
</dbReference>
<evidence type="ECO:0000256" key="4">
    <source>
        <dbReference type="ARBA" id="ARBA00023065"/>
    </source>
</evidence>
<dbReference type="GO" id="GO:0005886">
    <property type="term" value="C:plasma membrane"/>
    <property type="evidence" value="ECO:0007669"/>
    <property type="project" value="UniProtKB-SubCell"/>
</dbReference>
<dbReference type="PRINTS" id="PR00125">
    <property type="entry name" value="ATPASEDELTA"/>
</dbReference>
<evidence type="ECO:0000313" key="8">
    <source>
        <dbReference type="EMBL" id="AWN81654.1"/>
    </source>
</evidence>
<sequence>MAEQVDKAVADYVRVFLTHVIQDGLLQPIYQEIIFLQNQFKEVPTLQHVLQNPTVFTAEKRRLLGLLYRSDTPPILKKFIDFLVNQRQASQLRAMLYAFEKAYHVYRGVQSVVLTTAVALPEDCVEKLMEKVKKRFSCKEIKLTQQIDPSVMGGYKLQIGTLQWDKTIKHSLYALQKHLVKGI</sequence>
<evidence type="ECO:0000256" key="7">
    <source>
        <dbReference type="HAMAP-Rule" id="MF_01416"/>
    </source>
</evidence>
<dbReference type="KEGG" id="cher:DK880_00325"/>
<evidence type="ECO:0000256" key="1">
    <source>
        <dbReference type="ARBA" id="ARBA00004370"/>
    </source>
</evidence>
<dbReference type="SUPFAM" id="SSF47928">
    <property type="entry name" value="N-terminal domain of the delta subunit of the F1F0-ATP synthase"/>
    <property type="match status" value="1"/>
</dbReference>
<dbReference type="EMBL" id="CP029619">
    <property type="protein sequence ID" value="AWN81654.1"/>
    <property type="molecule type" value="Genomic_DNA"/>
</dbReference>
<evidence type="ECO:0000256" key="6">
    <source>
        <dbReference type="ARBA" id="ARBA00023310"/>
    </source>
</evidence>
<organism evidence="8 9">
    <name type="scientific">Candidatus Cardinium hertigii</name>
    <dbReference type="NCBI Taxonomy" id="247481"/>
    <lineage>
        <taxon>Bacteria</taxon>
        <taxon>Pseudomonadati</taxon>
        <taxon>Bacteroidota</taxon>
        <taxon>Cytophagia</taxon>
        <taxon>Cytophagales</taxon>
        <taxon>Amoebophilaceae</taxon>
        <taxon>Candidatus Cardinium</taxon>
    </lineage>
</organism>
<evidence type="ECO:0000256" key="5">
    <source>
        <dbReference type="ARBA" id="ARBA00023136"/>
    </source>
</evidence>
<dbReference type="Proteomes" id="UP000245872">
    <property type="component" value="Chromosome"/>
</dbReference>
<gene>
    <name evidence="7 8" type="primary">atpH</name>
    <name evidence="8" type="ORF">DK880_00325</name>
</gene>
<name>A0A2Z3LGW7_9BACT</name>
<dbReference type="GO" id="GO:0046933">
    <property type="term" value="F:proton-transporting ATP synthase activity, rotational mechanism"/>
    <property type="evidence" value="ECO:0007669"/>
    <property type="project" value="UniProtKB-UniRule"/>
</dbReference>
<dbReference type="OrthoDB" id="9802471at2"/>
<dbReference type="HAMAP" id="MF_01416">
    <property type="entry name" value="ATP_synth_delta_bact"/>
    <property type="match status" value="1"/>
</dbReference>
<dbReference type="PROSITE" id="PS00389">
    <property type="entry name" value="ATPASE_DELTA"/>
    <property type="match status" value="1"/>
</dbReference>
<keyword evidence="3 7" id="KW-0375">Hydrogen ion transport</keyword>
<dbReference type="InterPro" id="IPR020781">
    <property type="entry name" value="ATPase_OSCP/d_CS"/>
</dbReference>
<dbReference type="InterPro" id="IPR026015">
    <property type="entry name" value="ATP_synth_OSCP/delta_N_sf"/>
</dbReference>
<dbReference type="GO" id="GO:0045259">
    <property type="term" value="C:proton-transporting ATP synthase complex"/>
    <property type="evidence" value="ECO:0007669"/>
    <property type="project" value="UniProtKB-KW"/>
</dbReference>
<comment type="function">
    <text evidence="7">F(1)F(0) ATP synthase produces ATP from ADP in the presence of a proton or sodium gradient. F-type ATPases consist of two structural domains, F(1) containing the extramembraneous catalytic core and F(0) containing the membrane proton channel, linked together by a central stalk and a peripheral stalk. During catalysis, ATP synthesis in the catalytic domain of F(1) is coupled via a rotary mechanism of the central stalk subunits to proton translocation.</text>
</comment>
<comment type="function">
    <text evidence="7">This protein is part of the stalk that links CF(0) to CF(1). It either transmits conformational changes from CF(0) to CF(1) or is implicated in proton conduction.</text>
</comment>
<dbReference type="Pfam" id="PF00213">
    <property type="entry name" value="OSCP"/>
    <property type="match status" value="1"/>
</dbReference>
<evidence type="ECO:0000313" key="9">
    <source>
        <dbReference type="Proteomes" id="UP000245872"/>
    </source>
</evidence>